<reference evidence="1 2" key="1">
    <citation type="submission" date="2020-08" db="EMBL/GenBank/DDBJ databases">
        <title>Plant Genome Project.</title>
        <authorList>
            <person name="Zhang R.-G."/>
        </authorList>
    </citation>
    <scope>NUCLEOTIDE SEQUENCE [LARGE SCALE GENOMIC DNA]</scope>
    <source>
        <strain evidence="1">WSP0</strain>
        <tissue evidence="1">Leaf</tissue>
    </source>
</reference>
<proteinExistence type="predicted"/>
<comment type="caution">
    <text evidence="1">The sequence shown here is derived from an EMBL/GenBank/DDBJ whole genome shotgun (WGS) entry which is preliminary data.</text>
</comment>
<dbReference type="Proteomes" id="UP000823749">
    <property type="component" value="Chromosome 13"/>
</dbReference>
<protein>
    <submittedName>
        <fullName evidence="1">Uncharacterized protein</fullName>
    </submittedName>
</protein>
<dbReference type="EMBL" id="JACTNZ010000013">
    <property type="protein sequence ID" value="KAG5516442.1"/>
    <property type="molecule type" value="Genomic_DNA"/>
</dbReference>
<keyword evidence="2" id="KW-1185">Reference proteome</keyword>
<evidence type="ECO:0000313" key="2">
    <source>
        <dbReference type="Proteomes" id="UP000823749"/>
    </source>
</evidence>
<accession>A0AAV6HWP0</accession>
<dbReference type="AlphaFoldDB" id="A0AAV6HWP0"/>
<evidence type="ECO:0000313" key="1">
    <source>
        <dbReference type="EMBL" id="KAG5516442.1"/>
    </source>
</evidence>
<organism evidence="1 2">
    <name type="scientific">Rhododendron griersonianum</name>
    <dbReference type="NCBI Taxonomy" id="479676"/>
    <lineage>
        <taxon>Eukaryota</taxon>
        <taxon>Viridiplantae</taxon>
        <taxon>Streptophyta</taxon>
        <taxon>Embryophyta</taxon>
        <taxon>Tracheophyta</taxon>
        <taxon>Spermatophyta</taxon>
        <taxon>Magnoliopsida</taxon>
        <taxon>eudicotyledons</taxon>
        <taxon>Gunneridae</taxon>
        <taxon>Pentapetalae</taxon>
        <taxon>asterids</taxon>
        <taxon>Ericales</taxon>
        <taxon>Ericaceae</taxon>
        <taxon>Ericoideae</taxon>
        <taxon>Rhodoreae</taxon>
        <taxon>Rhododendron</taxon>
    </lineage>
</organism>
<name>A0AAV6HWP0_9ERIC</name>
<sequence length="115" mass="13079">MIPHMNFLLSERDTLLSTDCNWFRRFWLSSSKRSYSSRNPSDCFFRATALASALRASFVFASSSDSSCLTFALNPDISSSKILISFAPPLFPSSKIWFCFFTASMVFLRMRSSLI</sequence>
<gene>
    <name evidence="1" type="ORF">RHGRI_037228</name>
</gene>